<feature type="transmembrane region" description="Helical" evidence="7">
    <location>
        <begin position="71"/>
        <end position="92"/>
    </location>
</feature>
<proteinExistence type="inferred from homology"/>
<feature type="transmembrane region" description="Helical" evidence="7">
    <location>
        <begin position="99"/>
        <end position="123"/>
    </location>
</feature>
<keyword evidence="3 7" id="KW-0812">Transmembrane</keyword>
<evidence type="ECO:0000256" key="3">
    <source>
        <dbReference type="ARBA" id="ARBA00022692"/>
    </source>
</evidence>
<evidence type="ECO:0000313" key="8">
    <source>
        <dbReference type="EMBL" id="CAH1182540.1"/>
    </source>
</evidence>
<feature type="non-terminal residue" evidence="8">
    <location>
        <position position="1"/>
    </location>
</feature>
<dbReference type="InterPro" id="IPR000301">
    <property type="entry name" value="Tetraspanin_animals"/>
</dbReference>
<evidence type="ECO:0000256" key="6">
    <source>
        <dbReference type="PIRSR" id="PIRSR002419-1"/>
    </source>
</evidence>
<accession>A0A9P0GVE1</accession>
<feature type="transmembrane region" description="Helical" evidence="7">
    <location>
        <begin position="214"/>
        <end position="237"/>
    </location>
</feature>
<dbReference type="EMBL" id="OU900096">
    <property type="protein sequence ID" value="CAH1182540.1"/>
    <property type="molecule type" value="Genomic_DNA"/>
</dbReference>
<dbReference type="PRINTS" id="PR00259">
    <property type="entry name" value="TMFOUR"/>
</dbReference>
<evidence type="ECO:0000256" key="1">
    <source>
        <dbReference type="ARBA" id="ARBA00004141"/>
    </source>
</evidence>
<dbReference type="PIRSF" id="PIRSF002419">
    <property type="entry name" value="Tetraspanin"/>
    <property type="match status" value="1"/>
</dbReference>
<dbReference type="Gene3D" id="1.10.1450.10">
    <property type="entry name" value="Tetraspanin"/>
    <property type="match status" value="1"/>
</dbReference>
<sequence length="244" mass="26697">RKQSQEQQQSIRARFSNMKSCETSVIKYALFIFNLFFAVSGIGLIIAGALILSDIDEFGHFFEGKISAPAVVLIVAGCIVFFVAFLGCYGALRESYYMLIGFAVCLLVIFIVEFAVGIAAATYKSQFQGVLKESMARSLGNYEANKADKVAWDTLQSKLECCGVDGPTDWKRRPDSCCASSPRHCQDLVLLDSNLYSYGCFQELQSRAESSAKVLIGVGIGIAFVEIIGIILALWMASAVKDKN</sequence>
<keyword evidence="5 7" id="KW-0472">Membrane</keyword>
<dbReference type="OrthoDB" id="5982705at2759"/>
<keyword evidence="4 7" id="KW-1133">Transmembrane helix</keyword>
<dbReference type="CDD" id="cd03127">
    <property type="entry name" value="tetraspanin_LEL"/>
    <property type="match status" value="1"/>
</dbReference>
<dbReference type="Pfam" id="PF00335">
    <property type="entry name" value="Tetraspanin"/>
    <property type="match status" value="1"/>
</dbReference>
<keyword evidence="6" id="KW-1015">Disulfide bond</keyword>
<gene>
    <name evidence="8" type="ORF">PHYEVI_LOCUS7073</name>
</gene>
<evidence type="ECO:0000256" key="7">
    <source>
        <dbReference type="RuleBase" id="RU361218"/>
    </source>
</evidence>
<evidence type="ECO:0000256" key="2">
    <source>
        <dbReference type="ARBA" id="ARBA00006840"/>
    </source>
</evidence>
<evidence type="ECO:0000313" key="9">
    <source>
        <dbReference type="Proteomes" id="UP001153712"/>
    </source>
</evidence>
<evidence type="ECO:0000256" key="5">
    <source>
        <dbReference type="ARBA" id="ARBA00023136"/>
    </source>
</evidence>
<dbReference type="GO" id="GO:0005886">
    <property type="term" value="C:plasma membrane"/>
    <property type="evidence" value="ECO:0007669"/>
    <property type="project" value="TreeGrafter"/>
</dbReference>
<keyword evidence="9" id="KW-1185">Reference proteome</keyword>
<dbReference type="Proteomes" id="UP001153712">
    <property type="component" value="Chromosome 3"/>
</dbReference>
<feature type="disulfide bond" evidence="6">
    <location>
        <begin position="162"/>
        <end position="178"/>
    </location>
</feature>
<reference evidence="8" key="1">
    <citation type="submission" date="2022-01" db="EMBL/GenBank/DDBJ databases">
        <authorList>
            <person name="King R."/>
        </authorList>
    </citation>
    <scope>NUCLEOTIDE SEQUENCE</scope>
</reference>
<dbReference type="InterPro" id="IPR008952">
    <property type="entry name" value="Tetraspanin_EC2_sf"/>
</dbReference>
<feature type="transmembrane region" description="Helical" evidence="7">
    <location>
        <begin position="28"/>
        <end position="51"/>
    </location>
</feature>
<name>A0A9P0GVE1_PHYSR</name>
<dbReference type="PANTHER" id="PTHR19282">
    <property type="entry name" value="TETRASPANIN"/>
    <property type="match status" value="1"/>
</dbReference>
<dbReference type="SUPFAM" id="SSF48652">
    <property type="entry name" value="Tetraspanin"/>
    <property type="match status" value="1"/>
</dbReference>
<comment type="similarity">
    <text evidence="2 7">Belongs to the tetraspanin (TM4SF) family.</text>
</comment>
<dbReference type="PANTHER" id="PTHR19282:SF273">
    <property type="entry name" value="TETRASPANIN"/>
    <property type="match status" value="1"/>
</dbReference>
<evidence type="ECO:0000256" key="4">
    <source>
        <dbReference type="ARBA" id="ARBA00022989"/>
    </source>
</evidence>
<protein>
    <recommendedName>
        <fullName evidence="7">Tetraspanin</fullName>
    </recommendedName>
</protein>
<organism evidence="8 9">
    <name type="scientific">Phyllotreta striolata</name>
    <name type="common">Striped flea beetle</name>
    <name type="synonym">Crioceris striolata</name>
    <dbReference type="NCBI Taxonomy" id="444603"/>
    <lineage>
        <taxon>Eukaryota</taxon>
        <taxon>Metazoa</taxon>
        <taxon>Ecdysozoa</taxon>
        <taxon>Arthropoda</taxon>
        <taxon>Hexapoda</taxon>
        <taxon>Insecta</taxon>
        <taxon>Pterygota</taxon>
        <taxon>Neoptera</taxon>
        <taxon>Endopterygota</taxon>
        <taxon>Coleoptera</taxon>
        <taxon>Polyphaga</taxon>
        <taxon>Cucujiformia</taxon>
        <taxon>Chrysomeloidea</taxon>
        <taxon>Chrysomelidae</taxon>
        <taxon>Galerucinae</taxon>
        <taxon>Alticini</taxon>
        <taxon>Phyllotreta</taxon>
    </lineage>
</organism>
<dbReference type="AlphaFoldDB" id="A0A9P0GVE1"/>
<comment type="subcellular location">
    <subcellularLocation>
        <location evidence="1 7">Membrane</location>
        <topology evidence="1 7">Multi-pass membrane protein</topology>
    </subcellularLocation>
</comment>
<feature type="disulfide bond" evidence="6">
    <location>
        <begin position="161"/>
        <end position="200"/>
    </location>
</feature>
<dbReference type="InterPro" id="IPR018499">
    <property type="entry name" value="Tetraspanin/Peripherin"/>
</dbReference>